<protein>
    <submittedName>
        <fullName evidence="10">ABC transporter, ATPbinding domain containing protein</fullName>
    </submittedName>
</protein>
<feature type="compositionally biased region" description="Low complexity" evidence="7">
    <location>
        <begin position="880"/>
        <end position="889"/>
    </location>
</feature>
<dbReference type="InterPro" id="IPR036640">
    <property type="entry name" value="ABC1_TM_sf"/>
</dbReference>
<keyword evidence="2 8" id="KW-0812">Transmembrane</keyword>
<comment type="subcellular location">
    <subcellularLocation>
        <location evidence="1">Membrane</location>
        <topology evidence="1">Multi-pass membrane protein</topology>
    </subcellularLocation>
</comment>
<feature type="region of interest" description="Disordered" evidence="7">
    <location>
        <begin position="880"/>
        <end position="907"/>
    </location>
</feature>
<feature type="compositionally biased region" description="Low complexity" evidence="7">
    <location>
        <begin position="582"/>
        <end position="622"/>
    </location>
</feature>
<dbReference type="EMBL" id="KB008103">
    <property type="protein sequence ID" value="ELR12905.1"/>
    <property type="molecule type" value="Genomic_DNA"/>
</dbReference>
<dbReference type="PROSITE" id="PS50893">
    <property type="entry name" value="ABC_TRANSPORTER_2"/>
    <property type="match status" value="1"/>
</dbReference>
<evidence type="ECO:0000259" key="9">
    <source>
        <dbReference type="PROSITE" id="PS50893"/>
    </source>
</evidence>
<dbReference type="KEGG" id="acan:ACA1_095550"/>
<name>L8GIJ1_ACACF</name>
<feature type="compositionally biased region" description="Gly residues" evidence="7">
    <location>
        <begin position="707"/>
        <end position="716"/>
    </location>
</feature>
<evidence type="ECO:0000256" key="4">
    <source>
        <dbReference type="ARBA" id="ARBA00022840"/>
    </source>
</evidence>
<feature type="transmembrane region" description="Helical" evidence="8">
    <location>
        <begin position="46"/>
        <end position="69"/>
    </location>
</feature>
<dbReference type="SUPFAM" id="SSF52540">
    <property type="entry name" value="P-loop containing nucleoside triphosphate hydrolases"/>
    <property type="match status" value="1"/>
</dbReference>
<dbReference type="InterPro" id="IPR027417">
    <property type="entry name" value="P-loop_NTPase"/>
</dbReference>
<organism evidence="10 11">
    <name type="scientific">Acanthamoeba castellanii (strain ATCC 30010 / Neff)</name>
    <dbReference type="NCBI Taxonomy" id="1257118"/>
    <lineage>
        <taxon>Eukaryota</taxon>
        <taxon>Amoebozoa</taxon>
        <taxon>Discosea</taxon>
        <taxon>Longamoebia</taxon>
        <taxon>Centramoebida</taxon>
        <taxon>Acanthamoebidae</taxon>
        <taxon>Acanthamoeba</taxon>
    </lineage>
</organism>
<feature type="domain" description="ABC transporter" evidence="9">
    <location>
        <begin position="404"/>
        <end position="839"/>
    </location>
</feature>
<dbReference type="AlphaFoldDB" id="L8GIJ1"/>
<sequence length="907" mass="100893">MEHGGAGWLRSVWKAQRRLWASVVKRLNGLPIIIFYRYLYENNKPLLAQGLTVNYLLPMVLEILPFWWLSSRKLGNRLRKTRIKLNHNMATGKSFLGSLVMEFFLLTIFHAILDTVKRHLQNRTAIENRLLIRRLVFERLLYSEMGEFEKLRTLDIEYRISADISQAPRPPTLITPAPARRLTFNWCTLSFFSFTLPQIVGSVYALMREGFELYKHRQHVDPLALAHPVLIGVVRKVMGYFKYHFIEKRQRDVIQKTRNKMSRLVSNALDGLADIQVNNLQKHQLHLLDQMIRTELANSLGFKTLVARTWNLFSNRNALEFVAEVYVVHQVMQRQQISHEVYGKIQHDIHRVFQLLKRVYGLFRITRNMLEFQKEVIELVNIPNFLEEHKKFNVYSEVTEFKELRVENIHFSYKADLSPALCFHGELVFEPGKQYAIVGQNRSGKSTLCKLICKLYQPDSGSLTLNGVPYSRISRISLRDYISYLSQKPFLFPGTIRDNIRIGNPNATEEQIYEAAEMAGVFAYGAAPSNEGVTAAGLRRTVSMNDIARRQRESRASSVEAMAASEATAATPLSNSGSAAIPSASTAAMDSPATTPAAAAASTSRDSLSPPAAGAGAASVAPRRPRTGTGTVLLGRAATIAQLPIPINLADEKELESEGSSSSTESLLHRAVNFVWEAETDYHSSAAKKKQKKQKKKSVTIREDPFGPGGWAEGRAGGKSVSEAAILDMKVTARGNNISGGFAQSIALARVFVKTQAKIIILDEALGQMDAYKKRGMVVPALTRFVKKWNMTLIIISHDMVSIEGVHKIYVLHMGELVHQGSHQELLEQKAPLYLQLLGIDDPDAPVSPVPSPAHSLSPSPSYNSLASLPRSYSSAAAASASSSSPSSLTNFPSLALSPRGPPPPGQ</sequence>
<dbReference type="STRING" id="1257118.L8GIJ1"/>
<dbReference type="GO" id="GO:0016887">
    <property type="term" value="F:ATP hydrolysis activity"/>
    <property type="evidence" value="ECO:0007669"/>
    <property type="project" value="InterPro"/>
</dbReference>
<evidence type="ECO:0000313" key="11">
    <source>
        <dbReference type="Proteomes" id="UP000011083"/>
    </source>
</evidence>
<dbReference type="SUPFAM" id="SSF90123">
    <property type="entry name" value="ABC transporter transmembrane region"/>
    <property type="match status" value="1"/>
</dbReference>
<dbReference type="InterPro" id="IPR003439">
    <property type="entry name" value="ABC_transporter-like_ATP-bd"/>
</dbReference>
<evidence type="ECO:0000256" key="6">
    <source>
        <dbReference type="ARBA" id="ARBA00023136"/>
    </source>
</evidence>
<dbReference type="GO" id="GO:0042626">
    <property type="term" value="F:ATPase-coupled transmembrane transporter activity"/>
    <property type="evidence" value="ECO:0007669"/>
    <property type="project" value="TreeGrafter"/>
</dbReference>
<gene>
    <name evidence="10" type="ORF">ACA1_095550</name>
</gene>
<dbReference type="RefSeq" id="XP_004334918.1">
    <property type="nucleotide sequence ID" value="XM_004334870.1"/>
</dbReference>
<dbReference type="PANTHER" id="PTHR24221">
    <property type="entry name" value="ATP-BINDING CASSETTE SUB-FAMILY B"/>
    <property type="match status" value="1"/>
</dbReference>
<dbReference type="SMART" id="SM00382">
    <property type="entry name" value="AAA"/>
    <property type="match status" value="1"/>
</dbReference>
<dbReference type="InterPro" id="IPR003593">
    <property type="entry name" value="AAA+_ATPase"/>
</dbReference>
<evidence type="ECO:0000256" key="3">
    <source>
        <dbReference type="ARBA" id="ARBA00022741"/>
    </source>
</evidence>
<keyword evidence="6 8" id="KW-0472">Membrane</keyword>
<feature type="transmembrane region" description="Helical" evidence="8">
    <location>
        <begin position="90"/>
        <end position="113"/>
    </location>
</feature>
<dbReference type="OrthoDB" id="6500128at2759"/>
<dbReference type="Gene3D" id="3.40.50.300">
    <property type="entry name" value="P-loop containing nucleotide triphosphate hydrolases"/>
    <property type="match status" value="2"/>
</dbReference>
<dbReference type="Proteomes" id="UP000011083">
    <property type="component" value="Unassembled WGS sequence"/>
</dbReference>
<dbReference type="Pfam" id="PF00005">
    <property type="entry name" value="ABC_tran"/>
    <property type="match status" value="1"/>
</dbReference>
<evidence type="ECO:0000256" key="2">
    <source>
        <dbReference type="ARBA" id="ARBA00022692"/>
    </source>
</evidence>
<reference evidence="10 11" key="1">
    <citation type="journal article" date="2013" name="Genome Biol.">
        <title>Genome of Acanthamoeba castellanii highlights extensive lateral gene transfer and early evolution of tyrosine kinase signaling.</title>
        <authorList>
            <person name="Clarke M."/>
            <person name="Lohan A.J."/>
            <person name="Liu B."/>
            <person name="Lagkouvardos I."/>
            <person name="Roy S."/>
            <person name="Zafar N."/>
            <person name="Bertelli C."/>
            <person name="Schilde C."/>
            <person name="Kianianmomeni A."/>
            <person name="Burglin T.R."/>
            <person name="Frech C."/>
            <person name="Turcotte B."/>
            <person name="Kopec K.O."/>
            <person name="Synnott J.M."/>
            <person name="Choo C."/>
            <person name="Paponov I."/>
            <person name="Finkler A."/>
            <person name="Soon Heng Tan C."/>
            <person name="Hutchins A.P."/>
            <person name="Weinmeier T."/>
            <person name="Rattei T."/>
            <person name="Chu J.S."/>
            <person name="Gimenez G."/>
            <person name="Irimia M."/>
            <person name="Rigden D.J."/>
            <person name="Fitzpatrick D.A."/>
            <person name="Lorenzo-Morales J."/>
            <person name="Bateman A."/>
            <person name="Chiu C.H."/>
            <person name="Tang P."/>
            <person name="Hegemann P."/>
            <person name="Fromm H."/>
            <person name="Raoult D."/>
            <person name="Greub G."/>
            <person name="Miranda-Saavedra D."/>
            <person name="Chen N."/>
            <person name="Nash P."/>
            <person name="Ginger M.L."/>
            <person name="Horn M."/>
            <person name="Schaap P."/>
            <person name="Caler L."/>
            <person name="Loftus B."/>
        </authorList>
    </citation>
    <scope>NUCLEOTIDE SEQUENCE [LARGE SCALE GENOMIC DNA]</scope>
    <source>
        <strain evidence="10 11">Neff</strain>
    </source>
</reference>
<dbReference type="InterPro" id="IPR039421">
    <property type="entry name" value="Type_1_exporter"/>
</dbReference>
<dbReference type="GO" id="GO:0016020">
    <property type="term" value="C:membrane"/>
    <property type="evidence" value="ECO:0007669"/>
    <property type="project" value="UniProtKB-SubCell"/>
</dbReference>
<keyword evidence="11" id="KW-1185">Reference proteome</keyword>
<evidence type="ECO:0000313" key="10">
    <source>
        <dbReference type="EMBL" id="ELR12905.1"/>
    </source>
</evidence>
<feature type="compositionally biased region" description="Basic residues" evidence="7">
    <location>
        <begin position="686"/>
        <end position="699"/>
    </location>
</feature>
<dbReference type="PANTHER" id="PTHR24221:SF281">
    <property type="entry name" value="ABC TRANSPORTER H FAMILY MEMBER 4"/>
    <property type="match status" value="1"/>
</dbReference>
<dbReference type="GeneID" id="14913484"/>
<evidence type="ECO:0000256" key="8">
    <source>
        <dbReference type="SAM" id="Phobius"/>
    </source>
</evidence>
<evidence type="ECO:0000256" key="1">
    <source>
        <dbReference type="ARBA" id="ARBA00004141"/>
    </source>
</evidence>
<accession>L8GIJ1</accession>
<feature type="region of interest" description="Disordered" evidence="7">
    <location>
        <begin position="683"/>
        <end position="716"/>
    </location>
</feature>
<keyword evidence="5 8" id="KW-1133">Transmembrane helix</keyword>
<feature type="region of interest" description="Disordered" evidence="7">
    <location>
        <begin position="549"/>
        <end position="629"/>
    </location>
</feature>
<feature type="compositionally biased region" description="Low complexity" evidence="7">
    <location>
        <begin position="556"/>
        <end position="570"/>
    </location>
</feature>
<dbReference type="GO" id="GO:0005524">
    <property type="term" value="F:ATP binding"/>
    <property type="evidence" value="ECO:0007669"/>
    <property type="project" value="UniProtKB-KW"/>
</dbReference>
<dbReference type="VEuPathDB" id="AmoebaDB:ACA1_095550"/>
<proteinExistence type="predicted"/>
<evidence type="ECO:0000256" key="7">
    <source>
        <dbReference type="SAM" id="MobiDB-lite"/>
    </source>
</evidence>
<keyword evidence="4" id="KW-0067">ATP-binding</keyword>
<keyword evidence="3" id="KW-0547">Nucleotide-binding</keyword>
<dbReference type="OMA" id="WRSIHNR"/>
<evidence type="ECO:0000256" key="5">
    <source>
        <dbReference type="ARBA" id="ARBA00022989"/>
    </source>
</evidence>
<dbReference type="Gene3D" id="1.20.1560.10">
    <property type="entry name" value="ABC transporter type 1, transmembrane domain"/>
    <property type="match status" value="1"/>
</dbReference>